<evidence type="ECO:0000313" key="1">
    <source>
        <dbReference type="EMBL" id="CDB63421.1"/>
    </source>
</evidence>
<evidence type="ECO:0000313" key="2">
    <source>
        <dbReference type="Proteomes" id="UP000018009"/>
    </source>
</evidence>
<dbReference type="RefSeq" id="WP_022200693.1">
    <property type="nucleotide sequence ID" value="NZ_FR885880.1"/>
</dbReference>
<dbReference type="EMBL" id="CBDY010000268">
    <property type="protein sequence ID" value="CDB63421.1"/>
    <property type="molecule type" value="Genomic_DNA"/>
</dbReference>
<sequence length="178" mass="21060">MSRIILIVFVLVYAVNAIKNLAPYIEVCHCLKKIQNFDRAYKPDYFGFSNYSAYKKELKALMRYSPVIQKYCCWRDCKLSHNLQPYLIKERSDKLWAELLDMKYEQRCRFVQSLNPIEALKVFCLLPVKIVRLFGFNPRRPQVLLISIIGWLISYLCTVFQAEIKALLLTVFQNFINT</sequence>
<protein>
    <submittedName>
        <fullName evidence="1">Uncharacterized protein</fullName>
    </submittedName>
</protein>
<reference evidence="1" key="1">
    <citation type="submission" date="2012-11" db="EMBL/GenBank/DDBJ databases">
        <title>Dependencies among metagenomic species, viruses, plasmids and units of genetic variation.</title>
        <authorList>
            <person name="Nielsen H.B."/>
            <person name="Almeida M."/>
            <person name="Juncker A.S."/>
            <person name="Rasmussen S."/>
            <person name="Li J."/>
            <person name="Sunagawa S."/>
            <person name="Plichta D."/>
            <person name="Gautier L."/>
            <person name="Le Chatelier E."/>
            <person name="Peletier E."/>
            <person name="Bonde I."/>
            <person name="Nielsen T."/>
            <person name="Manichanh C."/>
            <person name="Arumugam M."/>
            <person name="Batto J."/>
            <person name="Santos M.B.Q.D."/>
            <person name="Blom N."/>
            <person name="Borruel N."/>
            <person name="Burgdorf K.S."/>
            <person name="Boumezbeur F."/>
            <person name="Casellas F."/>
            <person name="Dore J."/>
            <person name="Guarner F."/>
            <person name="Hansen T."/>
            <person name="Hildebrand F."/>
            <person name="Kaas R.S."/>
            <person name="Kennedy S."/>
            <person name="Kristiansen K."/>
            <person name="Kultima J.R."/>
            <person name="Leonard P."/>
            <person name="Levenez F."/>
            <person name="Lund O."/>
            <person name="Moumen B."/>
            <person name="Le Paslier D."/>
            <person name="Pons N."/>
            <person name="Pedersen O."/>
            <person name="Prifti E."/>
            <person name="Qin J."/>
            <person name="Raes J."/>
            <person name="Tap J."/>
            <person name="Tims S."/>
            <person name="Ussery D.W."/>
            <person name="Yamada T."/>
            <person name="MetaHit consortium"/>
            <person name="Renault P."/>
            <person name="Sicheritz-Ponten T."/>
            <person name="Bork P."/>
            <person name="Wang J."/>
            <person name="Brunak S."/>
            <person name="Ehrlich S.D."/>
        </authorList>
    </citation>
    <scope>NUCLEOTIDE SEQUENCE [LARGE SCALE GENOMIC DNA]</scope>
</reference>
<name>R6K014_9FIRM</name>
<dbReference type="AlphaFoldDB" id="R6K014"/>
<organism evidence="1 2">
    <name type="scientific">[Clostridium] clostridioforme CAG:132</name>
    <dbReference type="NCBI Taxonomy" id="1263065"/>
    <lineage>
        <taxon>Bacteria</taxon>
        <taxon>Bacillati</taxon>
        <taxon>Bacillota</taxon>
        <taxon>Clostridia</taxon>
        <taxon>Lachnospirales</taxon>
        <taxon>Lachnospiraceae</taxon>
        <taxon>Enterocloster</taxon>
    </lineage>
</organism>
<comment type="caution">
    <text evidence="1">The sequence shown here is derived from an EMBL/GenBank/DDBJ whole genome shotgun (WGS) entry which is preliminary data.</text>
</comment>
<gene>
    <name evidence="1" type="ORF">BN486_00551</name>
</gene>
<accession>R6K014</accession>
<dbReference type="Proteomes" id="UP000018009">
    <property type="component" value="Unassembled WGS sequence"/>
</dbReference>
<proteinExistence type="predicted"/>